<dbReference type="Pfam" id="PF01381">
    <property type="entry name" value="HTH_3"/>
    <property type="match status" value="1"/>
</dbReference>
<dbReference type="PANTHER" id="PTHR46797:SF23">
    <property type="entry name" value="HTH-TYPE TRANSCRIPTIONAL REGULATOR SUTR"/>
    <property type="match status" value="1"/>
</dbReference>
<evidence type="ECO:0000313" key="6">
    <source>
        <dbReference type="EMBL" id="SFR18227.1"/>
    </source>
</evidence>
<evidence type="ECO:0000256" key="4">
    <source>
        <dbReference type="ARBA" id="ARBA00023163"/>
    </source>
</evidence>
<dbReference type="Proteomes" id="UP000199302">
    <property type="component" value="Unassembled WGS sequence"/>
</dbReference>
<dbReference type="InterPro" id="IPR010982">
    <property type="entry name" value="Lambda_DNA-bd_dom_sf"/>
</dbReference>
<dbReference type="EMBL" id="FOYI01000013">
    <property type="protein sequence ID" value="SFR18227.1"/>
    <property type="molecule type" value="Genomic_DNA"/>
</dbReference>
<dbReference type="PROSITE" id="PS50943">
    <property type="entry name" value="HTH_CROC1"/>
    <property type="match status" value="1"/>
</dbReference>
<keyword evidence="7" id="KW-1185">Reference proteome</keyword>
<dbReference type="RefSeq" id="WP_092082191.1">
    <property type="nucleotide sequence ID" value="NZ_FOYI01000013.1"/>
</dbReference>
<dbReference type="InterPro" id="IPR001387">
    <property type="entry name" value="Cro/C1-type_HTH"/>
</dbReference>
<dbReference type="GO" id="GO:0003700">
    <property type="term" value="F:DNA-binding transcription factor activity"/>
    <property type="evidence" value="ECO:0007669"/>
    <property type="project" value="TreeGrafter"/>
</dbReference>
<evidence type="ECO:0000256" key="3">
    <source>
        <dbReference type="ARBA" id="ARBA00023125"/>
    </source>
</evidence>
<protein>
    <recommendedName>
        <fullName evidence="5">HTH cro/C1-type domain-containing protein</fullName>
    </recommendedName>
</protein>
<dbReference type="InterPro" id="IPR050807">
    <property type="entry name" value="TransReg_Diox_bact_type"/>
</dbReference>
<dbReference type="SUPFAM" id="SSF47413">
    <property type="entry name" value="lambda repressor-like DNA-binding domains"/>
    <property type="match status" value="1"/>
</dbReference>
<dbReference type="InterPro" id="IPR018653">
    <property type="entry name" value="ScfR_C"/>
</dbReference>
<evidence type="ECO:0000256" key="2">
    <source>
        <dbReference type="ARBA" id="ARBA00023015"/>
    </source>
</evidence>
<evidence type="ECO:0000256" key="1">
    <source>
        <dbReference type="ARBA" id="ARBA00007227"/>
    </source>
</evidence>
<dbReference type="Pfam" id="PF09856">
    <property type="entry name" value="ScfRs"/>
    <property type="match status" value="1"/>
</dbReference>
<name>A0A1I6EKR9_9RHOB</name>
<organism evidence="6 7">
    <name type="scientific">Poseidonocella sedimentorum</name>
    <dbReference type="NCBI Taxonomy" id="871652"/>
    <lineage>
        <taxon>Bacteria</taxon>
        <taxon>Pseudomonadati</taxon>
        <taxon>Pseudomonadota</taxon>
        <taxon>Alphaproteobacteria</taxon>
        <taxon>Rhodobacterales</taxon>
        <taxon>Roseobacteraceae</taxon>
        <taxon>Poseidonocella</taxon>
    </lineage>
</organism>
<evidence type="ECO:0000313" key="7">
    <source>
        <dbReference type="Proteomes" id="UP000199302"/>
    </source>
</evidence>
<gene>
    <name evidence="6" type="ORF">SAMN04515673_11371</name>
</gene>
<evidence type="ECO:0000259" key="5">
    <source>
        <dbReference type="PROSITE" id="PS50943"/>
    </source>
</evidence>
<dbReference type="GO" id="GO:0005829">
    <property type="term" value="C:cytosol"/>
    <property type="evidence" value="ECO:0007669"/>
    <property type="project" value="TreeGrafter"/>
</dbReference>
<sequence length="468" mass="53186">MSKTLIGPRLRELRRSRNQTQAEMARSLSVSPAYINLLENNQRSLSVQMLLSISDTYGVDWRDLTQDDSARVLADLRHAFNDPIFAGERPALAELRGAIDYAPRLVDLFLTLHKVHRAALDIMMRYRGEVQADELLKSAPEGIIHDYFRKHSNHFSELELAAEELRARHEMPVEMIFSSLRDILQQNHGIGVKVRRIDDMDASLRIYDEKAATVYLSQALNTENRAFQLAHVLGLVHCEEIIDGLVESSGIQSEQALPRLRVELANYFAAAIMMPYAPFLEEAETAAYDIDRIAAAFGTSYEQVCQRLTTMQREGALGVPFFFMRLDRAGNVTKRFNATSFNLAEYGGSCPVWNIHSAFHTPGVVMPQFVELPDGQRFFTFSRTVHRPVFSEKTQDRRLTLTLGCAAEYAPRLRYASRFKTDDPDLYAEIGIACHLCPRKACSQRAHQPLYIDLPIDAYRRGSTRHES</sequence>
<keyword evidence="3" id="KW-0238">DNA-binding</keyword>
<dbReference type="InterPro" id="IPR010359">
    <property type="entry name" value="IrrE_HExxH"/>
</dbReference>
<feature type="domain" description="HTH cro/C1-type" evidence="5">
    <location>
        <begin position="10"/>
        <end position="64"/>
    </location>
</feature>
<dbReference type="AlphaFoldDB" id="A0A1I6EKR9"/>
<dbReference type="STRING" id="871652.SAMN04515673_11371"/>
<dbReference type="SMART" id="SM00530">
    <property type="entry name" value="HTH_XRE"/>
    <property type="match status" value="1"/>
</dbReference>
<dbReference type="Gene3D" id="1.10.260.40">
    <property type="entry name" value="lambda repressor-like DNA-binding domains"/>
    <property type="match status" value="1"/>
</dbReference>
<keyword evidence="2" id="KW-0805">Transcription regulation</keyword>
<proteinExistence type="inferred from homology"/>
<dbReference type="PIRSF" id="PIRSF019251">
    <property type="entry name" value="Rv0465c"/>
    <property type="match status" value="1"/>
</dbReference>
<dbReference type="OrthoDB" id="1123084at2"/>
<dbReference type="CDD" id="cd00093">
    <property type="entry name" value="HTH_XRE"/>
    <property type="match status" value="1"/>
</dbReference>
<dbReference type="PANTHER" id="PTHR46797">
    <property type="entry name" value="HTH-TYPE TRANSCRIPTIONAL REGULATOR"/>
    <property type="match status" value="1"/>
</dbReference>
<dbReference type="InterPro" id="IPR026281">
    <property type="entry name" value="HTH_RamB"/>
</dbReference>
<accession>A0A1I6EKR9</accession>
<comment type="similarity">
    <text evidence="1">Belongs to the short-chain fatty acyl-CoA assimilation regulator (ScfR) family.</text>
</comment>
<dbReference type="GO" id="GO:0003677">
    <property type="term" value="F:DNA binding"/>
    <property type="evidence" value="ECO:0007669"/>
    <property type="project" value="UniProtKB-KW"/>
</dbReference>
<keyword evidence="4" id="KW-0804">Transcription</keyword>
<reference evidence="6 7" key="1">
    <citation type="submission" date="2016-10" db="EMBL/GenBank/DDBJ databases">
        <authorList>
            <person name="de Groot N.N."/>
        </authorList>
    </citation>
    <scope>NUCLEOTIDE SEQUENCE [LARGE SCALE GENOMIC DNA]</scope>
    <source>
        <strain evidence="7">KMM 9023,NRIC 0796,JCM 17311,KCTC 23692</strain>
    </source>
</reference>
<dbReference type="Pfam" id="PF06114">
    <property type="entry name" value="Peptidase_M78"/>
    <property type="match status" value="1"/>
</dbReference>